<proteinExistence type="predicted"/>
<dbReference type="InterPro" id="IPR027417">
    <property type="entry name" value="P-loop_NTPase"/>
</dbReference>
<keyword evidence="2" id="KW-1185">Reference proteome</keyword>
<evidence type="ECO:0000313" key="2">
    <source>
        <dbReference type="Proteomes" id="UP000439522"/>
    </source>
</evidence>
<name>A0A6I4TES6_9SPHN</name>
<dbReference type="EMBL" id="WTZA01000001">
    <property type="protein sequence ID" value="MXO74908.1"/>
    <property type="molecule type" value="Genomic_DNA"/>
</dbReference>
<sequence>MANVTPDGSTLQFLHRLDAVQGDQLFVETTRDDLGRATFLDGRERFWGGETVRQLTLGERAETGTRRFIFHVGFCGSTLLARLLGRSTMSLVLKEPQALTDLASQRAAIVAGQAVTGMDALLDHALSCLSRAGTDDAPVVIKPSNWANIALREICTPGREVRGVFVSMERRAFVAAVFRGGRDRIAFCARLCAQISATDARWQRALGKALAASGDPLDQSAHIAALLHAMQERLFTEAMGRVEGMRMDFADIVARPADTADRAAAHLGLDRLPAPAAEADDLLRQHAKDSSRAFSAAERLSADAEIERLHGMRFDAALDWLDTHQPI</sequence>
<dbReference type="Gene3D" id="3.40.50.300">
    <property type="entry name" value="P-loop containing nucleotide triphosphate hydrolases"/>
    <property type="match status" value="1"/>
</dbReference>
<evidence type="ECO:0000313" key="1">
    <source>
        <dbReference type="EMBL" id="MXO74908.1"/>
    </source>
</evidence>
<organism evidence="1 2">
    <name type="scientific">Tsuneonella aeria</name>
    <dbReference type="NCBI Taxonomy" id="1837929"/>
    <lineage>
        <taxon>Bacteria</taxon>
        <taxon>Pseudomonadati</taxon>
        <taxon>Pseudomonadota</taxon>
        <taxon>Alphaproteobacteria</taxon>
        <taxon>Sphingomonadales</taxon>
        <taxon>Erythrobacteraceae</taxon>
        <taxon>Tsuneonella</taxon>
    </lineage>
</organism>
<dbReference type="AlphaFoldDB" id="A0A6I4TES6"/>
<dbReference type="RefSeq" id="WP_160610616.1">
    <property type="nucleotide sequence ID" value="NZ_WTZA01000001.1"/>
</dbReference>
<gene>
    <name evidence="1" type="ORF">GRI40_06695</name>
</gene>
<dbReference type="SUPFAM" id="SSF52540">
    <property type="entry name" value="P-loop containing nucleoside triphosphate hydrolases"/>
    <property type="match status" value="1"/>
</dbReference>
<dbReference type="OrthoDB" id="3397773at2"/>
<protein>
    <submittedName>
        <fullName evidence="1">Uncharacterized protein</fullName>
    </submittedName>
</protein>
<accession>A0A6I4TES6</accession>
<dbReference type="Proteomes" id="UP000439522">
    <property type="component" value="Unassembled WGS sequence"/>
</dbReference>
<comment type="caution">
    <text evidence="1">The sequence shown here is derived from an EMBL/GenBank/DDBJ whole genome shotgun (WGS) entry which is preliminary data.</text>
</comment>
<reference evidence="1 2" key="1">
    <citation type="submission" date="2019-12" db="EMBL/GenBank/DDBJ databases">
        <title>Genomic-based taxomic classification of the family Erythrobacteraceae.</title>
        <authorList>
            <person name="Xu L."/>
        </authorList>
    </citation>
    <scope>NUCLEOTIDE SEQUENCE [LARGE SCALE GENOMIC DNA]</scope>
    <source>
        <strain evidence="1 2">100921-2</strain>
    </source>
</reference>